<organism evidence="3 4">
    <name type="scientific">Mycolicibacterium aubagnense</name>
    <dbReference type="NCBI Taxonomy" id="319707"/>
    <lineage>
        <taxon>Bacteria</taxon>
        <taxon>Bacillati</taxon>
        <taxon>Actinomycetota</taxon>
        <taxon>Actinomycetes</taxon>
        <taxon>Mycobacteriales</taxon>
        <taxon>Mycobacteriaceae</taxon>
        <taxon>Mycolicibacterium</taxon>
    </lineage>
</organism>
<dbReference type="Proteomes" id="UP000465609">
    <property type="component" value="Chromosome"/>
</dbReference>
<evidence type="ECO:0000256" key="2">
    <source>
        <dbReference type="SAM" id="SignalP"/>
    </source>
</evidence>
<gene>
    <name evidence="3" type="ORF">MAUB_37820</name>
</gene>
<feature type="region of interest" description="Disordered" evidence="1">
    <location>
        <begin position="40"/>
        <end position="83"/>
    </location>
</feature>
<feature type="chain" id="PRO_5045393805" evidence="2">
    <location>
        <begin position="29"/>
        <end position="83"/>
    </location>
</feature>
<reference evidence="3 4" key="1">
    <citation type="journal article" date="2019" name="Emerg. Microbes Infect.">
        <title>Comprehensive subspecies identification of 175 nontuberculous mycobacteria species based on 7547 genomic profiles.</title>
        <authorList>
            <person name="Matsumoto Y."/>
            <person name="Kinjo T."/>
            <person name="Motooka D."/>
            <person name="Nabeya D."/>
            <person name="Jung N."/>
            <person name="Uechi K."/>
            <person name="Horii T."/>
            <person name="Iida T."/>
            <person name="Fujita J."/>
            <person name="Nakamura S."/>
        </authorList>
    </citation>
    <scope>NUCLEOTIDE SEQUENCE [LARGE SCALE GENOMIC DNA]</scope>
    <source>
        <strain evidence="3 4">JCM 15296</strain>
    </source>
</reference>
<evidence type="ECO:0000313" key="3">
    <source>
        <dbReference type="EMBL" id="BBX85909.1"/>
    </source>
</evidence>
<name>A0ABN5YYT1_9MYCO</name>
<evidence type="ECO:0000256" key="1">
    <source>
        <dbReference type="SAM" id="MobiDB-lite"/>
    </source>
</evidence>
<protein>
    <submittedName>
        <fullName evidence="3">Uncharacterized protein</fullName>
    </submittedName>
</protein>
<keyword evidence="2" id="KW-0732">Signal</keyword>
<feature type="compositionally biased region" description="Polar residues" evidence="1">
    <location>
        <begin position="42"/>
        <end position="52"/>
    </location>
</feature>
<evidence type="ECO:0000313" key="4">
    <source>
        <dbReference type="Proteomes" id="UP000465609"/>
    </source>
</evidence>
<feature type="signal peptide" evidence="2">
    <location>
        <begin position="1"/>
        <end position="28"/>
    </location>
</feature>
<proteinExistence type="predicted"/>
<keyword evidence="4" id="KW-1185">Reference proteome</keyword>
<accession>A0ABN5YYT1</accession>
<sequence>MQVTKIRVVGLIGAAAMVTLGAVGTVAAGVTDDGAVAGSDHAPTNTVFNSPQVPDFNNGATATWAPPATTASTASAAPTVKAG</sequence>
<feature type="compositionally biased region" description="Low complexity" evidence="1">
    <location>
        <begin position="60"/>
        <end position="83"/>
    </location>
</feature>
<dbReference type="EMBL" id="AP022577">
    <property type="protein sequence ID" value="BBX85909.1"/>
    <property type="molecule type" value="Genomic_DNA"/>
</dbReference>